<dbReference type="AlphaFoldDB" id="A0A644W0X7"/>
<sequence length="278" mass="30565">MRKLLLSFIGAALLMPAAAQADTNLDVLYGVANRPSYIKHYEADKSGNVMLNPYLQVGSRDFPAILDPKRPIYNYVVTPEGQVAFIEEAPHPYGRTYPKGFFRPEDKSKRKPGTTENYGHVSGTGGGPGRISGEVINDNKNHCWLVNNKSGRYSKRNIDRTPEQLLNAFTLIQGVADPGGQPWCPAAVYLLGYAPDYVSKALRQSPEMKYEDEGSKKNAHILLAPGGNIPKFSIPPYKHLSLDDVPEGELQPKAAKPDAPAEKKSQKPEKAAYNDDPS</sequence>
<reference evidence="2" key="1">
    <citation type="submission" date="2019-08" db="EMBL/GenBank/DDBJ databases">
        <authorList>
            <person name="Kucharzyk K."/>
            <person name="Murdoch R.W."/>
            <person name="Higgins S."/>
            <person name="Loffler F."/>
        </authorList>
    </citation>
    <scope>NUCLEOTIDE SEQUENCE</scope>
</reference>
<feature type="compositionally biased region" description="Basic and acidic residues" evidence="1">
    <location>
        <begin position="255"/>
        <end position="278"/>
    </location>
</feature>
<evidence type="ECO:0000256" key="1">
    <source>
        <dbReference type="SAM" id="MobiDB-lite"/>
    </source>
</evidence>
<accession>A0A644W0X7</accession>
<comment type="caution">
    <text evidence="2">The sequence shown here is derived from an EMBL/GenBank/DDBJ whole genome shotgun (WGS) entry which is preliminary data.</text>
</comment>
<dbReference type="EMBL" id="VSSQ01000506">
    <property type="protein sequence ID" value="MPL96362.1"/>
    <property type="molecule type" value="Genomic_DNA"/>
</dbReference>
<feature type="region of interest" description="Disordered" evidence="1">
    <location>
        <begin position="100"/>
        <end position="128"/>
    </location>
</feature>
<feature type="region of interest" description="Disordered" evidence="1">
    <location>
        <begin position="238"/>
        <end position="278"/>
    </location>
</feature>
<proteinExistence type="predicted"/>
<evidence type="ECO:0000313" key="2">
    <source>
        <dbReference type="EMBL" id="MPL96362.1"/>
    </source>
</evidence>
<organism evidence="2">
    <name type="scientific">bioreactor metagenome</name>
    <dbReference type="NCBI Taxonomy" id="1076179"/>
    <lineage>
        <taxon>unclassified sequences</taxon>
        <taxon>metagenomes</taxon>
        <taxon>ecological metagenomes</taxon>
    </lineage>
</organism>
<protein>
    <submittedName>
        <fullName evidence="2">Uncharacterized protein</fullName>
    </submittedName>
</protein>
<name>A0A644W0X7_9ZZZZ</name>
<gene>
    <name evidence="2" type="ORF">SDC9_42540</name>
</gene>